<dbReference type="OMA" id="MKSMFHE"/>
<feature type="binding site" evidence="2">
    <location>
        <begin position="251"/>
        <end position="258"/>
    </location>
    <ligand>
        <name>ATP</name>
        <dbReference type="ChEBI" id="CHEBI:30616"/>
    </ligand>
</feature>
<dbReference type="PANTHER" id="PTHR13504">
    <property type="entry name" value="FIDO DOMAIN-CONTAINING PROTEIN DDB_G0283145"/>
    <property type="match status" value="1"/>
</dbReference>
<comment type="caution">
    <text evidence="4">The sequence shown here is derived from an EMBL/GenBank/DDBJ whole genome shotgun (WGS) entry which is preliminary data.</text>
</comment>
<accession>A0A1V6NZZ9</accession>
<dbReference type="EMBL" id="MDYL01000025">
    <property type="protein sequence ID" value="OQD70283.1"/>
    <property type="molecule type" value="Genomic_DNA"/>
</dbReference>
<dbReference type="InterPro" id="IPR003812">
    <property type="entry name" value="Fido"/>
</dbReference>
<feature type="domain" description="Fido" evidence="3">
    <location>
        <begin position="165"/>
        <end position="320"/>
    </location>
</feature>
<sequence length="343" mass="38210">MASPPKQHKDKPASFSNAFDNIISTCPHSEPLNLGKSLCQFMQSTFCPGKGNFTIAIEDAYDYQMGHVDFDPDKVFSEVVALSDELSQAFQHLTPDQEAAFEDHILHCLTRMVYGSNSIERAGTDLSITMKLCMAIFCGDEIPDETTDEEFFALKQFLMHKNLPANTAAVLRSRREVIQHAKAASGVYRSHEVSAGLHAFPHPSLVPNRMHGLIYDLNCDLRQAVKTGAIDPVALATKYAHVFVNIHPFIDGNGRMCRLILNSMLLKFGSFIVCLGEQENDRLTYLDIAANASMLEVMYEDAEEKEKPRLHKELASFVLEHVIKGISDLVQVASSNLEAEKMT</sequence>
<dbReference type="Proteomes" id="UP000191522">
    <property type="component" value="Unassembled WGS sequence"/>
</dbReference>
<evidence type="ECO:0000256" key="1">
    <source>
        <dbReference type="PIRSR" id="PIRSR640198-1"/>
    </source>
</evidence>
<keyword evidence="5" id="KW-1185">Reference proteome</keyword>
<proteinExistence type="predicted"/>
<evidence type="ECO:0000313" key="5">
    <source>
        <dbReference type="Proteomes" id="UP000191522"/>
    </source>
</evidence>
<organism evidence="4 5">
    <name type="scientific">Penicillium decumbens</name>
    <dbReference type="NCBI Taxonomy" id="69771"/>
    <lineage>
        <taxon>Eukaryota</taxon>
        <taxon>Fungi</taxon>
        <taxon>Dikarya</taxon>
        <taxon>Ascomycota</taxon>
        <taxon>Pezizomycotina</taxon>
        <taxon>Eurotiomycetes</taxon>
        <taxon>Eurotiomycetidae</taxon>
        <taxon>Eurotiales</taxon>
        <taxon>Aspergillaceae</taxon>
        <taxon>Penicillium</taxon>
    </lineage>
</organism>
<dbReference type="GO" id="GO:0005524">
    <property type="term" value="F:ATP binding"/>
    <property type="evidence" value="ECO:0007669"/>
    <property type="project" value="UniProtKB-KW"/>
</dbReference>
<feature type="active site" evidence="1">
    <location>
        <position position="247"/>
    </location>
</feature>
<dbReference type="OrthoDB" id="439046at2759"/>
<dbReference type="STRING" id="69771.A0A1V6NZZ9"/>
<dbReference type="SUPFAM" id="SSF140931">
    <property type="entry name" value="Fic-like"/>
    <property type="match status" value="1"/>
</dbReference>
<dbReference type="AlphaFoldDB" id="A0A1V6NZZ9"/>
<evidence type="ECO:0000259" key="3">
    <source>
        <dbReference type="PROSITE" id="PS51459"/>
    </source>
</evidence>
<dbReference type="InterPro" id="IPR040198">
    <property type="entry name" value="Fido_containing"/>
</dbReference>
<dbReference type="PROSITE" id="PS51459">
    <property type="entry name" value="FIDO"/>
    <property type="match status" value="1"/>
</dbReference>
<evidence type="ECO:0000256" key="2">
    <source>
        <dbReference type="PIRSR" id="PIRSR640198-2"/>
    </source>
</evidence>
<dbReference type="InterPro" id="IPR036597">
    <property type="entry name" value="Fido-like_dom_sf"/>
</dbReference>
<gene>
    <name evidence="4" type="ORF">PENDEC_c025G06715</name>
</gene>
<dbReference type="Pfam" id="PF02661">
    <property type="entry name" value="Fic"/>
    <property type="match status" value="1"/>
</dbReference>
<dbReference type="Gene3D" id="1.10.3290.10">
    <property type="entry name" value="Fido-like domain"/>
    <property type="match status" value="1"/>
</dbReference>
<protein>
    <recommendedName>
        <fullName evidence="3">Fido domain-containing protein</fullName>
    </recommendedName>
</protein>
<dbReference type="PANTHER" id="PTHR13504:SF38">
    <property type="entry name" value="FIDO DOMAIN-CONTAINING PROTEIN"/>
    <property type="match status" value="1"/>
</dbReference>
<evidence type="ECO:0000313" key="4">
    <source>
        <dbReference type="EMBL" id="OQD70283.1"/>
    </source>
</evidence>
<reference evidence="5" key="1">
    <citation type="journal article" date="2017" name="Nat. Microbiol.">
        <title>Global analysis of biosynthetic gene clusters reveals vast potential of secondary metabolite production in Penicillium species.</title>
        <authorList>
            <person name="Nielsen J.C."/>
            <person name="Grijseels S."/>
            <person name="Prigent S."/>
            <person name="Ji B."/>
            <person name="Dainat J."/>
            <person name="Nielsen K.F."/>
            <person name="Frisvad J.C."/>
            <person name="Workman M."/>
            <person name="Nielsen J."/>
        </authorList>
    </citation>
    <scope>NUCLEOTIDE SEQUENCE [LARGE SCALE GENOMIC DNA]</scope>
    <source>
        <strain evidence="5">IBT 11843</strain>
    </source>
</reference>
<keyword evidence="2" id="KW-0067">ATP-binding</keyword>
<keyword evidence="2" id="KW-0547">Nucleotide-binding</keyword>
<name>A0A1V6NZZ9_PENDC</name>